<gene>
    <name evidence="5" type="ORF">FKZ61_11005</name>
</gene>
<dbReference type="OrthoDB" id="134475at2"/>
<sequence length="159" mass="17881">MQSRNHYLQQLTQRTREARRRSARFRWLAWVGLALLLLAVGQPGHVQAAEAGGLVLSGVVWSDLNQNGRLDVGEPVAADTPVFLEAWPQQSEDWRPIMVEVTDQAGQFVFRNLEPGTYRIWSERNGEANAQVIILDEVTIASEFLLDVSTALYLPVVVR</sequence>
<evidence type="ECO:0000313" key="6">
    <source>
        <dbReference type="Proteomes" id="UP000317371"/>
    </source>
</evidence>
<dbReference type="EMBL" id="VIGC01000012">
    <property type="protein sequence ID" value="TQE95647.1"/>
    <property type="molecule type" value="Genomic_DNA"/>
</dbReference>
<accession>A0A540VFY0</accession>
<evidence type="ECO:0000259" key="4">
    <source>
        <dbReference type="Pfam" id="PF17210"/>
    </source>
</evidence>
<keyword evidence="6" id="KW-1185">Reference proteome</keyword>
<name>A0A540VFY0_9CHLR</name>
<comment type="subcellular location">
    <subcellularLocation>
        <location evidence="1">Secreted</location>
    </subcellularLocation>
</comment>
<dbReference type="AlphaFoldDB" id="A0A540VFY0"/>
<evidence type="ECO:0000256" key="3">
    <source>
        <dbReference type="ARBA" id="ARBA00022729"/>
    </source>
</evidence>
<keyword evidence="3" id="KW-0732">Signal</keyword>
<dbReference type="SUPFAM" id="SSF117074">
    <property type="entry name" value="Hypothetical protein PA1324"/>
    <property type="match status" value="1"/>
</dbReference>
<comment type="caution">
    <text evidence="5">The sequence shown here is derived from an EMBL/GenBank/DDBJ whole genome shotgun (WGS) entry which is preliminary data.</text>
</comment>
<keyword evidence="2" id="KW-0964">Secreted</keyword>
<dbReference type="GO" id="GO:0005576">
    <property type="term" value="C:extracellular region"/>
    <property type="evidence" value="ECO:0007669"/>
    <property type="project" value="UniProtKB-SubCell"/>
</dbReference>
<dbReference type="Proteomes" id="UP000317371">
    <property type="component" value="Unassembled WGS sequence"/>
</dbReference>
<dbReference type="Pfam" id="PF17210">
    <property type="entry name" value="SdrD_B"/>
    <property type="match status" value="1"/>
</dbReference>
<organism evidence="5 6">
    <name type="scientific">Litorilinea aerophila</name>
    <dbReference type="NCBI Taxonomy" id="1204385"/>
    <lineage>
        <taxon>Bacteria</taxon>
        <taxon>Bacillati</taxon>
        <taxon>Chloroflexota</taxon>
        <taxon>Caldilineae</taxon>
        <taxon>Caldilineales</taxon>
        <taxon>Caldilineaceae</taxon>
        <taxon>Litorilinea</taxon>
    </lineage>
</organism>
<reference evidence="5 6" key="1">
    <citation type="submission" date="2019-06" db="EMBL/GenBank/DDBJ databases">
        <title>Genome sequence of Litorilinea aerophila BAA-2444.</title>
        <authorList>
            <person name="Maclea K.S."/>
            <person name="Maurais E.G."/>
            <person name="Iannazzi L.C."/>
        </authorList>
    </citation>
    <scope>NUCLEOTIDE SEQUENCE [LARGE SCALE GENOMIC DNA]</scope>
    <source>
        <strain evidence="5 6">ATCC BAA-2444</strain>
    </source>
</reference>
<dbReference type="InterPro" id="IPR013783">
    <property type="entry name" value="Ig-like_fold"/>
</dbReference>
<proteinExistence type="predicted"/>
<dbReference type="Gene3D" id="2.60.40.10">
    <property type="entry name" value="Immunoglobulins"/>
    <property type="match status" value="1"/>
</dbReference>
<dbReference type="InterPro" id="IPR033764">
    <property type="entry name" value="Sdr_B"/>
</dbReference>
<dbReference type="InParanoid" id="A0A540VFY0"/>
<feature type="domain" description="SD-repeat containing protein B" evidence="4">
    <location>
        <begin position="59"/>
        <end position="122"/>
    </location>
</feature>
<evidence type="ECO:0000256" key="1">
    <source>
        <dbReference type="ARBA" id="ARBA00004613"/>
    </source>
</evidence>
<dbReference type="RefSeq" id="WP_141610182.1">
    <property type="nucleotide sequence ID" value="NZ_VIGC02000012.1"/>
</dbReference>
<evidence type="ECO:0000256" key="2">
    <source>
        <dbReference type="ARBA" id="ARBA00022525"/>
    </source>
</evidence>
<protein>
    <recommendedName>
        <fullName evidence="4">SD-repeat containing protein B domain-containing protein</fullName>
    </recommendedName>
</protein>
<evidence type="ECO:0000313" key="5">
    <source>
        <dbReference type="EMBL" id="TQE95647.1"/>
    </source>
</evidence>